<feature type="domain" description="Stc1" evidence="2">
    <location>
        <begin position="39"/>
        <end position="116"/>
    </location>
</feature>
<reference evidence="3" key="1">
    <citation type="journal article" date="2020" name="Stud. Mycol.">
        <title>101 Dothideomycetes genomes: a test case for predicting lifestyles and emergence of pathogens.</title>
        <authorList>
            <person name="Haridas S."/>
            <person name="Albert R."/>
            <person name="Binder M."/>
            <person name="Bloem J."/>
            <person name="Labutti K."/>
            <person name="Salamov A."/>
            <person name="Andreopoulos B."/>
            <person name="Baker S."/>
            <person name="Barry K."/>
            <person name="Bills G."/>
            <person name="Bluhm B."/>
            <person name="Cannon C."/>
            <person name="Castanera R."/>
            <person name="Culley D."/>
            <person name="Daum C."/>
            <person name="Ezra D."/>
            <person name="Gonzalez J."/>
            <person name="Henrissat B."/>
            <person name="Kuo A."/>
            <person name="Liang C."/>
            <person name="Lipzen A."/>
            <person name="Lutzoni F."/>
            <person name="Magnuson J."/>
            <person name="Mondo S."/>
            <person name="Nolan M."/>
            <person name="Ohm R."/>
            <person name="Pangilinan J."/>
            <person name="Park H.-J."/>
            <person name="Ramirez L."/>
            <person name="Alfaro M."/>
            <person name="Sun H."/>
            <person name="Tritt A."/>
            <person name="Yoshinaga Y."/>
            <person name="Zwiers L.-H."/>
            <person name="Turgeon B."/>
            <person name="Goodwin S."/>
            <person name="Spatafora J."/>
            <person name="Crous P."/>
            <person name="Grigoriev I."/>
        </authorList>
    </citation>
    <scope>NUCLEOTIDE SEQUENCE</scope>
    <source>
        <strain evidence="3">CBS 121410</strain>
    </source>
</reference>
<evidence type="ECO:0000313" key="3">
    <source>
        <dbReference type="EMBL" id="KAF2090276.1"/>
    </source>
</evidence>
<name>A0A9P4HW53_9PEZI</name>
<dbReference type="AlphaFoldDB" id="A0A9P4HW53"/>
<dbReference type="OrthoDB" id="3514033at2759"/>
<evidence type="ECO:0000259" key="2">
    <source>
        <dbReference type="Pfam" id="PF12898"/>
    </source>
</evidence>
<feature type="compositionally biased region" description="Acidic residues" evidence="1">
    <location>
        <begin position="289"/>
        <end position="302"/>
    </location>
</feature>
<comment type="caution">
    <text evidence="3">The sequence shown here is derived from an EMBL/GenBank/DDBJ whole genome shotgun (WGS) entry which is preliminary data.</text>
</comment>
<gene>
    <name evidence="3" type="ORF">K490DRAFT_54669</name>
</gene>
<dbReference type="Pfam" id="PF12898">
    <property type="entry name" value="Stc1"/>
    <property type="match status" value="1"/>
</dbReference>
<dbReference type="EMBL" id="ML978713">
    <property type="protein sequence ID" value="KAF2090276.1"/>
    <property type="molecule type" value="Genomic_DNA"/>
</dbReference>
<feature type="compositionally biased region" description="Basic and acidic residues" evidence="1">
    <location>
        <begin position="255"/>
        <end position="266"/>
    </location>
</feature>
<feature type="compositionally biased region" description="Basic and acidic residues" evidence="1">
    <location>
        <begin position="275"/>
        <end position="284"/>
    </location>
</feature>
<dbReference type="Proteomes" id="UP000799776">
    <property type="component" value="Unassembled WGS sequence"/>
</dbReference>
<organism evidence="3 4">
    <name type="scientific">Saccharata proteae CBS 121410</name>
    <dbReference type="NCBI Taxonomy" id="1314787"/>
    <lineage>
        <taxon>Eukaryota</taxon>
        <taxon>Fungi</taxon>
        <taxon>Dikarya</taxon>
        <taxon>Ascomycota</taxon>
        <taxon>Pezizomycotina</taxon>
        <taxon>Dothideomycetes</taxon>
        <taxon>Dothideomycetes incertae sedis</taxon>
        <taxon>Botryosphaeriales</taxon>
        <taxon>Saccharataceae</taxon>
        <taxon>Saccharata</taxon>
    </lineage>
</organism>
<keyword evidence="4" id="KW-1185">Reference proteome</keyword>
<evidence type="ECO:0000256" key="1">
    <source>
        <dbReference type="SAM" id="MobiDB-lite"/>
    </source>
</evidence>
<sequence length="302" mass="33172">MSKKAANKGFDYTSYLKNERIWLKRPGLNQGTPVPDKIKCDRCKKLKGRMNYSNKRILDLEERISRGQSKTVTCSACLGGQVQELECRMCLKWKGLDDFAKAQRKNPDGAKCNKCMLRQLEAETPQEFGNVGEIEDDDKDAEEPAHKPSEIGSLSHSALQPFPPPFFEQPSKDTGTLIEGLDSVSGDDDNVSVATGHTDVMNTWQNVGPGHPVATTPMTPQRIGRSTASRATASPAGSAAGSFAPAVRSASASNTKKDDTRAREWAKIPAYKQKVTLDKEDEKTLSYADQDDDSDDDDEVEI</sequence>
<accession>A0A9P4HW53</accession>
<proteinExistence type="predicted"/>
<feature type="compositionally biased region" description="Low complexity" evidence="1">
    <location>
        <begin position="225"/>
        <end position="246"/>
    </location>
</feature>
<dbReference type="InterPro" id="IPR024630">
    <property type="entry name" value="Stc1"/>
</dbReference>
<protein>
    <recommendedName>
        <fullName evidence="2">Stc1 domain-containing protein</fullName>
    </recommendedName>
</protein>
<evidence type="ECO:0000313" key="4">
    <source>
        <dbReference type="Proteomes" id="UP000799776"/>
    </source>
</evidence>
<feature type="region of interest" description="Disordered" evidence="1">
    <location>
        <begin position="129"/>
        <end position="302"/>
    </location>
</feature>